<organism evidence="2 3">
    <name type="scientific">Dorcoceras hygrometricum</name>
    <dbReference type="NCBI Taxonomy" id="472368"/>
    <lineage>
        <taxon>Eukaryota</taxon>
        <taxon>Viridiplantae</taxon>
        <taxon>Streptophyta</taxon>
        <taxon>Embryophyta</taxon>
        <taxon>Tracheophyta</taxon>
        <taxon>Spermatophyta</taxon>
        <taxon>Magnoliopsida</taxon>
        <taxon>eudicotyledons</taxon>
        <taxon>Gunneridae</taxon>
        <taxon>Pentapetalae</taxon>
        <taxon>asterids</taxon>
        <taxon>lamiids</taxon>
        <taxon>Lamiales</taxon>
        <taxon>Gesneriaceae</taxon>
        <taxon>Didymocarpoideae</taxon>
        <taxon>Trichosporeae</taxon>
        <taxon>Loxocarpinae</taxon>
        <taxon>Dorcoceras</taxon>
    </lineage>
</organism>
<evidence type="ECO:0000313" key="3">
    <source>
        <dbReference type="Proteomes" id="UP000250235"/>
    </source>
</evidence>
<protein>
    <submittedName>
        <fullName evidence="2">Uncharacterized protein</fullName>
    </submittedName>
</protein>
<name>A0A2Z7C7L4_9LAMI</name>
<evidence type="ECO:0000313" key="2">
    <source>
        <dbReference type="EMBL" id="KZV40295.1"/>
    </source>
</evidence>
<dbReference type="Proteomes" id="UP000250235">
    <property type="component" value="Unassembled WGS sequence"/>
</dbReference>
<accession>A0A2Z7C7L4</accession>
<feature type="region of interest" description="Disordered" evidence="1">
    <location>
        <begin position="1"/>
        <end position="43"/>
    </location>
</feature>
<sequence>MQEDNDAPFDDEWEEEPEEDLEEEGLEKIPVTPKPNGATRNGALDKHNATHLLIQVPPAVPPSAVVPAPF</sequence>
<feature type="compositionally biased region" description="Acidic residues" evidence="1">
    <location>
        <begin position="1"/>
        <end position="25"/>
    </location>
</feature>
<keyword evidence="3" id="KW-1185">Reference proteome</keyword>
<dbReference type="EMBL" id="KV000456">
    <property type="protein sequence ID" value="KZV40295.1"/>
    <property type="molecule type" value="Genomic_DNA"/>
</dbReference>
<dbReference type="AlphaFoldDB" id="A0A2Z7C7L4"/>
<evidence type="ECO:0000256" key="1">
    <source>
        <dbReference type="SAM" id="MobiDB-lite"/>
    </source>
</evidence>
<gene>
    <name evidence="2" type="ORF">F511_18024</name>
</gene>
<proteinExistence type="predicted"/>
<reference evidence="2 3" key="1">
    <citation type="journal article" date="2015" name="Proc. Natl. Acad. Sci. U.S.A.">
        <title>The resurrection genome of Boea hygrometrica: A blueprint for survival of dehydration.</title>
        <authorList>
            <person name="Xiao L."/>
            <person name="Yang G."/>
            <person name="Zhang L."/>
            <person name="Yang X."/>
            <person name="Zhao S."/>
            <person name="Ji Z."/>
            <person name="Zhou Q."/>
            <person name="Hu M."/>
            <person name="Wang Y."/>
            <person name="Chen M."/>
            <person name="Xu Y."/>
            <person name="Jin H."/>
            <person name="Xiao X."/>
            <person name="Hu G."/>
            <person name="Bao F."/>
            <person name="Hu Y."/>
            <person name="Wan P."/>
            <person name="Li L."/>
            <person name="Deng X."/>
            <person name="Kuang T."/>
            <person name="Xiang C."/>
            <person name="Zhu J.K."/>
            <person name="Oliver M.J."/>
            <person name="He Y."/>
        </authorList>
    </citation>
    <scope>NUCLEOTIDE SEQUENCE [LARGE SCALE GENOMIC DNA]</scope>
    <source>
        <strain evidence="3">cv. XS01</strain>
    </source>
</reference>